<dbReference type="InterPro" id="IPR013857">
    <property type="entry name" value="NADH-UbQ_OxRdtase-assoc_prot30"/>
</dbReference>
<dbReference type="EMBL" id="RSCE01000003">
    <property type="protein sequence ID" value="RSH84656.1"/>
    <property type="molecule type" value="Genomic_DNA"/>
</dbReference>
<comment type="caution">
    <text evidence="2">The sequence shown here is derived from an EMBL/GenBank/DDBJ whole genome shotgun (WGS) entry which is preliminary data.</text>
</comment>
<dbReference type="PANTHER" id="PTHR13194">
    <property type="entry name" value="COMPLEX I INTERMEDIATE-ASSOCIATED PROTEIN 30"/>
    <property type="match status" value="1"/>
</dbReference>
<dbReference type="PANTHER" id="PTHR13194:SF18">
    <property type="entry name" value="COMPLEX I INTERMEDIATE-ASSOCIATED PROTEIN 30, MITOCHONDRIAL"/>
    <property type="match status" value="1"/>
</dbReference>
<feature type="domain" description="NADH:ubiquinone oxidoreductase intermediate-associated protein 30" evidence="1">
    <location>
        <begin position="50"/>
        <end position="231"/>
    </location>
</feature>
<dbReference type="OrthoDB" id="42561at2759"/>
<sequence>MSASPFQTYLSRSVDIFRRNTAKVLRMEPQPNSTALPIFSFTDAQPPVNPPSDFATGSDIDIGGLSTNELTAVPSQEAEGGLSHIAFHGNMSLAVPPQYAGQIRTGYAGFRNKSRPSLFGDDTWNLDLYSHIKVEVAYRGLEAWRSRWVVNIQTAGPVKSDLFQHRLDLPSNSTSTQSGATLDPLHCTGLQFTTLYLPISSFLLTNMGTTSEVQITMMRQKVRTFGFALLGGGRDDAIAPTPAQQAAIERGRIMAAGGFGRPGVDEEPDAELEELLASDRPAGMPAPSYAKPAVAGAYHRVGSAGPAPVLTPHALDREGYYELCVRSVEAVNYDPEMD</sequence>
<dbReference type="GO" id="GO:0010257">
    <property type="term" value="P:NADH dehydrogenase complex assembly"/>
    <property type="evidence" value="ECO:0007669"/>
    <property type="project" value="TreeGrafter"/>
</dbReference>
<dbReference type="GO" id="GO:0051082">
    <property type="term" value="F:unfolded protein binding"/>
    <property type="evidence" value="ECO:0007669"/>
    <property type="project" value="TreeGrafter"/>
</dbReference>
<dbReference type="GO" id="GO:0006120">
    <property type="term" value="P:mitochondrial electron transport, NADH to ubiquinone"/>
    <property type="evidence" value="ECO:0007669"/>
    <property type="project" value="TreeGrafter"/>
</dbReference>
<dbReference type="AlphaFoldDB" id="A0A427Y0L3"/>
<evidence type="ECO:0000313" key="2">
    <source>
        <dbReference type="EMBL" id="RSH84656.1"/>
    </source>
</evidence>
<reference evidence="2 3" key="1">
    <citation type="submission" date="2018-11" db="EMBL/GenBank/DDBJ databases">
        <title>Genome sequence of Apiotrichum porosum DSM 27194.</title>
        <authorList>
            <person name="Aliyu H."/>
            <person name="Gorte O."/>
            <person name="Ochsenreither K."/>
        </authorList>
    </citation>
    <scope>NUCLEOTIDE SEQUENCE [LARGE SCALE GENOMIC DNA]</scope>
    <source>
        <strain evidence="2 3">DSM 27194</strain>
    </source>
</reference>
<gene>
    <name evidence="2" type="ORF">EHS24_006180</name>
</gene>
<dbReference type="STRING" id="105984.A0A427Y0L3"/>
<dbReference type="Proteomes" id="UP000279236">
    <property type="component" value="Unassembled WGS sequence"/>
</dbReference>
<accession>A0A427Y0L3</accession>
<protein>
    <recommendedName>
        <fullName evidence="1">NADH:ubiquinone oxidoreductase intermediate-associated protein 30 domain-containing protein</fullName>
    </recommendedName>
</protein>
<evidence type="ECO:0000313" key="3">
    <source>
        <dbReference type="Proteomes" id="UP000279236"/>
    </source>
</evidence>
<dbReference type="GO" id="GO:0005739">
    <property type="term" value="C:mitochondrion"/>
    <property type="evidence" value="ECO:0007669"/>
    <property type="project" value="TreeGrafter"/>
</dbReference>
<dbReference type="InterPro" id="IPR039131">
    <property type="entry name" value="NDUFAF1"/>
</dbReference>
<keyword evidence="3" id="KW-1185">Reference proteome</keyword>
<dbReference type="GeneID" id="39590723"/>
<dbReference type="RefSeq" id="XP_028478104.1">
    <property type="nucleotide sequence ID" value="XM_028621652.1"/>
</dbReference>
<dbReference type="Pfam" id="PF08547">
    <property type="entry name" value="CIA30"/>
    <property type="match status" value="1"/>
</dbReference>
<evidence type="ECO:0000259" key="1">
    <source>
        <dbReference type="Pfam" id="PF08547"/>
    </source>
</evidence>
<proteinExistence type="predicted"/>
<organism evidence="2 3">
    <name type="scientific">Apiotrichum porosum</name>
    <dbReference type="NCBI Taxonomy" id="105984"/>
    <lineage>
        <taxon>Eukaryota</taxon>
        <taxon>Fungi</taxon>
        <taxon>Dikarya</taxon>
        <taxon>Basidiomycota</taxon>
        <taxon>Agaricomycotina</taxon>
        <taxon>Tremellomycetes</taxon>
        <taxon>Trichosporonales</taxon>
        <taxon>Trichosporonaceae</taxon>
        <taxon>Apiotrichum</taxon>
    </lineage>
</organism>
<name>A0A427Y0L3_9TREE</name>